<evidence type="ECO:0000256" key="1">
    <source>
        <dbReference type="SAM" id="MobiDB-lite"/>
    </source>
</evidence>
<dbReference type="OrthoDB" id="9880279at2"/>
<reference evidence="2 3" key="1">
    <citation type="submission" date="2019-01" db="EMBL/GenBank/DDBJ databases">
        <title>Agromyces.</title>
        <authorList>
            <person name="Li J."/>
        </authorList>
    </citation>
    <scope>NUCLEOTIDE SEQUENCE [LARGE SCALE GENOMIC DNA]</scope>
    <source>
        <strain evidence="2 3">DSM 15934</strain>
    </source>
</reference>
<organism evidence="2 3">
    <name type="scientific">Agromyces albus</name>
    <dbReference type="NCBI Taxonomy" id="205332"/>
    <lineage>
        <taxon>Bacteria</taxon>
        <taxon>Bacillati</taxon>
        <taxon>Actinomycetota</taxon>
        <taxon>Actinomycetes</taxon>
        <taxon>Micrococcales</taxon>
        <taxon>Microbacteriaceae</taxon>
        <taxon>Agromyces</taxon>
    </lineage>
</organism>
<feature type="compositionally biased region" description="Low complexity" evidence="1">
    <location>
        <begin position="45"/>
        <end position="67"/>
    </location>
</feature>
<feature type="region of interest" description="Disordered" evidence="1">
    <location>
        <begin position="45"/>
        <end position="77"/>
    </location>
</feature>
<evidence type="ECO:0000313" key="3">
    <source>
        <dbReference type="Proteomes" id="UP000293865"/>
    </source>
</evidence>
<dbReference type="RefSeq" id="WP_129521143.1">
    <property type="nucleotide sequence ID" value="NZ_SDPN01000021.1"/>
</dbReference>
<feature type="region of interest" description="Disordered" evidence="1">
    <location>
        <begin position="1"/>
        <end position="23"/>
    </location>
</feature>
<accession>A0A4Q2KUZ5</accession>
<dbReference type="Proteomes" id="UP000293865">
    <property type="component" value="Unassembled WGS sequence"/>
</dbReference>
<sequence length="204" mass="20978">MDVDACGMRSRGDSPVAAPRRRGGRVRAALAGALILVTAVAGCGADSRSPGGSSSASPTEANGMGDNDNGGDGDGAAHEVTFDELLEDPATFIGQPVRVTGSVFFIAECPPPGSANTDCVLFGYLADPERRTLIAADVGQAIALAEGGRRLSCVEGSLPTPTCGDWERESTYTIDGVVQQQVLGGRETSLVQLDVSEKSAPQPW</sequence>
<gene>
    <name evidence="2" type="ORF">ESP51_12025</name>
</gene>
<name>A0A4Q2KUZ5_9MICO</name>
<proteinExistence type="predicted"/>
<dbReference type="AlphaFoldDB" id="A0A4Q2KUZ5"/>
<dbReference type="EMBL" id="SDPN01000021">
    <property type="protein sequence ID" value="RXZ69375.1"/>
    <property type="molecule type" value="Genomic_DNA"/>
</dbReference>
<comment type="caution">
    <text evidence="2">The sequence shown here is derived from an EMBL/GenBank/DDBJ whole genome shotgun (WGS) entry which is preliminary data.</text>
</comment>
<keyword evidence="3" id="KW-1185">Reference proteome</keyword>
<evidence type="ECO:0000313" key="2">
    <source>
        <dbReference type="EMBL" id="RXZ69375.1"/>
    </source>
</evidence>
<protein>
    <submittedName>
        <fullName evidence="2">Uncharacterized protein</fullName>
    </submittedName>
</protein>